<evidence type="ECO:0000313" key="3">
    <source>
        <dbReference type="Proteomes" id="UP000016543"/>
    </source>
</evidence>
<dbReference type="Gene3D" id="1.10.287.70">
    <property type="match status" value="1"/>
</dbReference>
<feature type="transmembrane region" description="Helical" evidence="1">
    <location>
        <begin position="6"/>
        <end position="29"/>
    </location>
</feature>
<dbReference type="EMBL" id="AAMX01000010">
    <property type="protein sequence ID" value="EAQ31917.1"/>
    <property type="molecule type" value="Genomic_DNA"/>
</dbReference>
<comment type="caution">
    <text evidence="2">The sequence shown here is derived from an EMBL/GenBank/DDBJ whole genome shotgun (WGS) entry which is preliminary data.</text>
</comment>
<feature type="transmembrane region" description="Helical" evidence="1">
    <location>
        <begin position="178"/>
        <end position="203"/>
    </location>
</feature>
<evidence type="ECO:0008006" key="4">
    <source>
        <dbReference type="Google" id="ProtNLM"/>
    </source>
</evidence>
<feature type="transmembrane region" description="Helical" evidence="1">
    <location>
        <begin position="117"/>
        <end position="139"/>
    </location>
</feature>
<protein>
    <recommendedName>
        <fullName evidence="4">Potassium channel domain-containing protein</fullName>
    </recommendedName>
</protein>
<keyword evidence="1" id="KW-0812">Transmembrane</keyword>
<evidence type="ECO:0000256" key="1">
    <source>
        <dbReference type="SAM" id="Phobius"/>
    </source>
</evidence>
<dbReference type="SUPFAM" id="SSF81324">
    <property type="entry name" value="Voltage-gated potassium channels"/>
    <property type="match status" value="1"/>
</dbReference>
<feature type="transmembrane region" description="Helical" evidence="1">
    <location>
        <begin position="145"/>
        <end position="166"/>
    </location>
</feature>
<reference evidence="2 3" key="1">
    <citation type="submission" date="2006-01" db="EMBL/GenBank/DDBJ databases">
        <authorList>
            <person name="Brettar I."/>
            <person name="Hofle M."/>
            <person name="Ferriera S."/>
            <person name="Johnson J."/>
            <person name="Kravitz S."/>
            <person name="Halpern A."/>
            <person name="Remington K."/>
            <person name="Beeson K."/>
            <person name="Tran B."/>
            <person name="Rogers Y.-H."/>
            <person name="Friedman R."/>
            <person name="Venter J.C."/>
        </authorList>
    </citation>
    <scope>NUCLEOTIDE SEQUENCE [LARGE SCALE GENOMIC DNA]</scope>
    <source>
        <strain evidence="2 3">OS145</strain>
    </source>
</reference>
<gene>
    <name evidence="2" type="ORF">OS145_11521</name>
</gene>
<organism evidence="2 3">
    <name type="scientific">Idiomarina baltica OS145</name>
    <dbReference type="NCBI Taxonomy" id="314276"/>
    <lineage>
        <taxon>Bacteria</taxon>
        <taxon>Pseudomonadati</taxon>
        <taxon>Pseudomonadota</taxon>
        <taxon>Gammaproteobacteria</taxon>
        <taxon>Alteromonadales</taxon>
        <taxon>Idiomarinaceae</taxon>
        <taxon>Idiomarina</taxon>
    </lineage>
</organism>
<proteinExistence type="predicted"/>
<feature type="transmembrane region" description="Helical" evidence="1">
    <location>
        <begin position="78"/>
        <end position="97"/>
    </location>
</feature>
<keyword evidence="1" id="KW-1133">Transmembrane helix</keyword>
<name>A0ABP2CS04_9GAMM</name>
<dbReference type="Proteomes" id="UP000016543">
    <property type="component" value="Unassembled WGS sequence"/>
</dbReference>
<dbReference type="RefSeq" id="WP_006954988.1">
    <property type="nucleotide sequence ID" value="NZ_CH672404.1"/>
</dbReference>
<accession>A0ABP2CS04</accession>
<keyword evidence="1" id="KW-0472">Membrane</keyword>
<feature type="transmembrane region" description="Helical" evidence="1">
    <location>
        <begin position="50"/>
        <end position="72"/>
    </location>
</feature>
<evidence type="ECO:0000313" key="2">
    <source>
        <dbReference type="EMBL" id="EAQ31917.1"/>
    </source>
</evidence>
<sequence>MSQQNATFIVQFWEVIFRFLSKLSVFFVVRKVVNRFLSKHQQHIFVEGWALGHLFLSILAIPGVLYIPYAWVGWAISLYGLVRVFEVVVYQVNVLLFDQFRQPNRSQPYEVLSYRRLIILLIQNYFEIIFWFAAQYVFFGQLFSFLVEGTADSVLGAVYTSFVVMTSFGVENISPSGVLAYTIVIAQAMIGLFMTLLSLARFIGLLPAPGTMTKEEQS</sequence>
<keyword evidence="3" id="KW-1185">Reference proteome</keyword>